<dbReference type="InterPro" id="IPR050808">
    <property type="entry name" value="Phage_Integrase"/>
</dbReference>
<protein>
    <submittedName>
        <fullName evidence="8">Integrase</fullName>
    </submittedName>
</protein>
<proteinExistence type="inferred from homology"/>
<dbReference type="AlphaFoldDB" id="A0A2N3ISS0"/>
<dbReference type="InterPro" id="IPR044068">
    <property type="entry name" value="CB"/>
</dbReference>
<dbReference type="GO" id="GO:0006310">
    <property type="term" value="P:DNA recombination"/>
    <property type="evidence" value="ECO:0007669"/>
    <property type="project" value="UniProtKB-KW"/>
</dbReference>
<evidence type="ECO:0000313" key="8">
    <source>
        <dbReference type="EMBL" id="PKQ74831.1"/>
    </source>
</evidence>
<dbReference type="InterPro" id="IPR038488">
    <property type="entry name" value="Integrase_DNA-bd_sf"/>
</dbReference>
<dbReference type="InterPro" id="IPR025166">
    <property type="entry name" value="Integrase_DNA_bind_dom"/>
</dbReference>
<evidence type="ECO:0000313" key="9">
    <source>
        <dbReference type="Proteomes" id="UP000233526"/>
    </source>
</evidence>
<dbReference type="PANTHER" id="PTHR30629">
    <property type="entry name" value="PROPHAGE INTEGRASE"/>
    <property type="match status" value="1"/>
</dbReference>
<organism evidence="8 9">
    <name type="scientific">Aeromonas sobria</name>
    <dbReference type="NCBI Taxonomy" id="646"/>
    <lineage>
        <taxon>Bacteria</taxon>
        <taxon>Pseudomonadati</taxon>
        <taxon>Pseudomonadota</taxon>
        <taxon>Gammaproteobacteria</taxon>
        <taxon>Aeromonadales</taxon>
        <taxon>Aeromonadaceae</taxon>
        <taxon>Aeromonas</taxon>
    </lineage>
</organism>
<dbReference type="GO" id="GO:0015074">
    <property type="term" value="P:DNA integration"/>
    <property type="evidence" value="ECO:0007669"/>
    <property type="project" value="UniProtKB-KW"/>
</dbReference>
<evidence type="ECO:0000256" key="4">
    <source>
        <dbReference type="ARBA" id="ARBA00023172"/>
    </source>
</evidence>
<dbReference type="Gene3D" id="1.10.150.130">
    <property type="match status" value="1"/>
</dbReference>
<keyword evidence="3 5" id="KW-0238">DNA-binding</keyword>
<dbReference type="RefSeq" id="WP_101319681.1">
    <property type="nucleotide sequence ID" value="NZ_CAWNSS010000051.1"/>
</dbReference>
<accession>A0A2N3ISS0</accession>
<evidence type="ECO:0000259" key="7">
    <source>
        <dbReference type="PROSITE" id="PS51900"/>
    </source>
</evidence>
<keyword evidence="2" id="KW-0229">DNA integration</keyword>
<dbReference type="CDD" id="cd00796">
    <property type="entry name" value="INT_Rci_Hp1_C"/>
    <property type="match status" value="1"/>
</dbReference>
<gene>
    <name evidence="8" type="ORF">AOX56_20445</name>
</gene>
<sequence>MANAPSRFRFTQKAIEALPPNPPHARSTEAEYSDTQIPGFKCLVGKGEGSKKFLLRYLWQGRKRAISIGRFPDVDLNTAREIATDYKRLLSQGIDPKQQKEDKRQELTLTELFEQHYFPYAMHHKRSWRDDAQRFRDHLKPALGSRLLSEIKLEQGQALQTNLLSKVKPATNNRITTLLKAILTWSVRMGYLEQHPMRHLKSLTENNQRTRYLDKGEIRRLFMAADIDENRYAGQYVKLLLLTGLRKDELRLAKWEHLDQSQLTLFIPHTKNGKSRILHLNHMAMQILKETHPIEGNPYLFPGQKQGQPLNNVTRPFNRMLKRARIEGPVCIHTCRHSVAALIVSSGGTLYDVQAQLGHASSQTSQRYAHLHASRLRHTSTQVANCVEQALIPSSTAHSALPQLSQNGGI</sequence>
<dbReference type="InterPro" id="IPR010998">
    <property type="entry name" value="Integrase_recombinase_N"/>
</dbReference>
<comment type="similarity">
    <text evidence="1">Belongs to the 'phage' integrase family.</text>
</comment>
<keyword evidence="4" id="KW-0233">DNA recombination</keyword>
<reference evidence="8 9" key="1">
    <citation type="journal article" date="2017" name="Front. Microbiol.">
        <title>Strong Genomic and Phenotypic Heterogeneity in the Aeromonas sobria Species Complex.</title>
        <authorList>
            <person name="Gauthier J."/>
            <person name="Vincent A.T."/>
            <person name="Charette S.J."/>
            <person name="Derome N."/>
        </authorList>
    </citation>
    <scope>NUCLEOTIDE SEQUENCE [LARGE SCALE GENOMIC DNA]</scope>
    <source>
        <strain evidence="8 9">JF2635</strain>
    </source>
</reference>
<name>A0A2N3ISS0_AERSO</name>
<dbReference type="PANTHER" id="PTHR30629:SF2">
    <property type="entry name" value="PROPHAGE INTEGRASE INTS-RELATED"/>
    <property type="match status" value="1"/>
</dbReference>
<dbReference type="InterPro" id="IPR011010">
    <property type="entry name" value="DNA_brk_join_enz"/>
</dbReference>
<dbReference type="Proteomes" id="UP000233526">
    <property type="component" value="Unassembled WGS sequence"/>
</dbReference>
<dbReference type="PROSITE" id="PS51900">
    <property type="entry name" value="CB"/>
    <property type="match status" value="1"/>
</dbReference>
<dbReference type="InterPro" id="IPR002104">
    <property type="entry name" value="Integrase_catalytic"/>
</dbReference>
<dbReference type="SUPFAM" id="SSF56349">
    <property type="entry name" value="DNA breaking-rejoining enzymes"/>
    <property type="match status" value="1"/>
</dbReference>
<dbReference type="GO" id="GO:0003677">
    <property type="term" value="F:DNA binding"/>
    <property type="evidence" value="ECO:0007669"/>
    <property type="project" value="UniProtKB-UniRule"/>
</dbReference>
<dbReference type="EMBL" id="LJZX01000051">
    <property type="protein sequence ID" value="PKQ74831.1"/>
    <property type="molecule type" value="Genomic_DNA"/>
</dbReference>
<feature type="domain" description="Core-binding (CB)" evidence="7">
    <location>
        <begin position="107"/>
        <end position="187"/>
    </location>
</feature>
<feature type="domain" description="Tyr recombinase" evidence="6">
    <location>
        <begin position="208"/>
        <end position="381"/>
    </location>
</feature>
<dbReference type="Pfam" id="PF00589">
    <property type="entry name" value="Phage_integrase"/>
    <property type="match status" value="1"/>
</dbReference>
<evidence type="ECO:0000256" key="5">
    <source>
        <dbReference type="PROSITE-ProRule" id="PRU01248"/>
    </source>
</evidence>
<dbReference type="Pfam" id="PF13356">
    <property type="entry name" value="Arm-DNA-bind_3"/>
    <property type="match status" value="1"/>
</dbReference>
<dbReference type="Gene3D" id="3.30.160.390">
    <property type="entry name" value="Integrase, DNA-binding domain"/>
    <property type="match status" value="1"/>
</dbReference>
<evidence type="ECO:0000259" key="6">
    <source>
        <dbReference type="PROSITE" id="PS51898"/>
    </source>
</evidence>
<dbReference type="Gene3D" id="1.10.443.10">
    <property type="entry name" value="Intergrase catalytic core"/>
    <property type="match status" value="1"/>
</dbReference>
<comment type="caution">
    <text evidence="8">The sequence shown here is derived from an EMBL/GenBank/DDBJ whole genome shotgun (WGS) entry which is preliminary data.</text>
</comment>
<evidence type="ECO:0000256" key="2">
    <source>
        <dbReference type="ARBA" id="ARBA00022908"/>
    </source>
</evidence>
<dbReference type="InterPro" id="IPR013762">
    <property type="entry name" value="Integrase-like_cat_sf"/>
</dbReference>
<dbReference type="PROSITE" id="PS51898">
    <property type="entry name" value="TYR_RECOMBINASE"/>
    <property type="match status" value="1"/>
</dbReference>
<evidence type="ECO:0000256" key="3">
    <source>
        <dbReference type="ARBA" id="ARBA00023125"/>
    </source>
</evidence>
<evidence type="ECO:0000256" key="1">
    <source>
        <dbReference type="ARBA" id="ARBA00008857"/>
    </source>
</evidence>